<dbReference type="GO" id="GO:0005524">
    <property type="term" value="F:ATP binding"/>
    <property type="evidence" value="ECO:0007669"/>
    <property type="project" value="UniProtKB-UniRule"/>
</dbReference>
<evidence type="ECO:0000256" key="11">
    <source>
        <dbReference type="RuleBase" id="RU003783"/>
    </source>
</evidence>
<evidence type="ECO:0000256" key="12">
    <source>
        <dbReference type="RuleBase" id="RU003784"/>
    </source>
</evidence>
<dbReference type="Pfam" id="PF01715">
    <property type="entry name" value="IPPT"/>
    <property type="match status" value="1"/>
</dbReference>
<evidence type="ECO:0000256" key="10">
    <source>
        <dbReference type="HAMAP-Rule" id="MF_00185"/>
    </source>
</evidence>
<feature type="binding site" evidence="10">
    <location>
        <begin position="14"/>
        <end position="19"/>
    </location>
    <ligand>
        <name>substrate</name>
    </ligand>
</feature>
<comment type="function">
    <text evidence="2 10 12">Catalyzes the transfer of a dimethylallyl group onto the adenine at position 37 in tRNAs that read codons beginning with uridine, leading to the formation of N6-(dimethylallyl)adenosine (i(6)A).</text>
</comment>
<dbReference type="Gene3D" id="1.10.287.890">
    <property type="entry name" value="Crystal structure of tRNA isopentenylpyrophosphate transferase (bh2366) domain"/>
    <property type="match status" value="1"/>
</dbReference>
<feature type="binding site" evidence="10">
    <location>
        <begin position="12"/>
        <end position="19"/>
    </location>
    <ligand>
        <name>ATP</name>
        <dbReference type="ChEBI" id="CHEBI:30616"/>
    </ligand>
</feature>
<evidence type="ECO:0000256" key="7">
    <source>
        <dbReference type="ARBA" id="ARBA00022840"/>
    </source>
</evidence>
<feature type="site" description="Interaction with substrate tRNA" evidence="10">
    <location>
        <position position="129"/>
    </location>
</feature>
<dbReference type="Gene3D" id="3.40.50.300">
    <property type="entry name" value="P-loop containing nucleotide triphosphate hydrolases"/>
    <property type="match status" value="1"/>
</dbReference>
<dbReference type="NCBIfam" id="TIGR00174">
    <property type="entry name" value="miaA"/>
    <property type="match status" value="1"/>
</dbReference>
<dbReference type="eggNOG" id="COG0324">
    <property type="taxonomic scope" value="Bacteria"/>
</dbReference>
<dbReference type="InterPro" id="IPR027417">
    <property type="entry name" value="P-loop_NTPase"/>
</dbReference>
<evidence type="ECO:0000256" key="6">
    <source>
        <dbReference type="ARBA" id="ARBA00022741"/>
    </source>
</evidence>
<evidence type="ECO:0000256" key="5">
    <source>
        <dbReference type="ARBA" id="ARBA00022694"/>
    </source>
</evidence>
<evidence type="ECO:0000256" key="1">
    <source>
        <dbReference type="ARBA" id="ARBA00001946"/>
    </source>
</evidence>
<dbReference type="HAMAP" id="MF_00185">
    <property type="entry name" value="IPP_trans"/>
    <property type="match status" value="1"/>
</dbReference>
<organism evidence="14 15">
    <name type="scientific">Solitalea canadensis (strain ATCC 29591 / DSM 3403 / JCM 21819 / LMG 8368 / NBRC 15130 / NCIMB 12057 / USAM 9D)</name>
    <name type="common">Flexibacter canadensis</name>
    <dbReference type="NCBI Taxonomy" id="929556"/>
    <lineage>
        <taxon>Bacteria</taxon>
        <taxon>Pseudomonadati</taxon>
        <taxon>Bacteroidota</taxon>
        <taxon>Sphingobacteriia</taxon>
        <taxon>Sphingobacteriales</taxon>
        <taxon>Sphingobacteriaceae</taxon>
        <taxon>Solitalea</taxon>
    </lineage>
</organism>
<evidence type="ECO:0000256" key="3">
    <source>
        <dbReference type="ARBA" id="ARBA00005842"/>
    </source>
</evidence>
<proteinExistence type="inferred from homology"/>
<dbReference type="GO" id="GO:0006400">
    <property type="term" value="P:tRNA modification"/>
    <property type="evidence" value="ECO:0007669"/>
    <property type="project" value="TreeGrafter"/>
</dbReference>
<evidence type="ECO:0000256" key="13">
    <source>
        <dbReference type="RuleBase" id="RU003785"/>
    </source>
</evidence>
<keyword evidence="5 10" id="KW-0819">tRNA processing</keyword>
<keyword evidence="8 10" id="KW-0460">Magnesium</keyword>
<keyword evidence="15" id="KW-1185">Reference proteome</keyword>
<reference evidence="14" key="1">
    <citation type="submission" date="2012-02" db="EMBL/GenBank/DDBJ databases">
        <title>The complete genome of Solitalea canadensis DSM 3403.</title>
        <authorList>
            <consortium name="US DOE Joint Genome Institute (JGI-PGF)"/>
            <person name="Lucas S."/>
            <person name="Copeland A."/>
            <person name="Lapidus A."/>
            <person name="Glavina del Rio T."/>
            <person name="Dalin E."/>
            <person name="Tice H."/>
            <person name="Bruce D."/>
            <person name="Goodwin L."/>
            <person name="Pitluck S."/>
            <person name="Peters L."/>
            <person name="Ovchinnikova G."/>
            <person name="Lu M."/>
            <person name="Kyrpides N."/>
            <person name="Mavromatis K."/>
            <person name="Ivanova N."/>
            <person name="Brettin T."/>
            <person name="Detter J.C."/>
            <person name="Han C."/>
            <person name="Larimer F."/>
            <person name="Land M."/>
            <person name="Hauser L."/>
            <person name="Markowitz V."/>
            <person name="Cheng J.-F."/>
            <person name="Hugenholtz P."/>
            <person name="Woyke T."/>
            <person name="Wu D."/>
            <person name="Spring S."/>
            <person name="Schroeder M."/>
            <person name="Kopitz M."/>
            <person name="Brambilla E."/>
            <person name="Klenk H.-P."/>
            <person name="Eisen J.A."/>
        </authorList>
    </citation>
    <scope>NUCLEOTIDE SEQUENCE</scope>
    <source>
        <strain evidence="14">DSM 3403</strain>
    </source>
</reference>
<name>H8KU10_SOLCM</name>
<evidence type="ECO:0000256" key="9">
    <source>
        <dbReference type="ARBA" id="ARBA00049563"/>
    </source>
</evidence>
<dbReference type="PANTHER" id="PTHR11088">
    <property type="entry name" value="TRNA DIMETHYLALLYLTRANSFERASE"/>
    <property type="match status" value="1"/>
</dbReference>
<dbReference type="AlphaFoldDB" id="H8KU10"/>
<dbReference type="STRING" id="929556.Solca_1930"/>
<evidence type="ECO:0000256" key="2">
    <source>
        <dbReference type="ARBA" id="ARBA00003213"/>
    </source>
</evidence>
<comment type="catalytic activity">
    <reaction evidence="9 10 11">
        <text>adenosine(37) in tRNA + dimethylallyl diphosphate = N(6)-dimethylallyladenosine(37) in tRNA + diphosphate</text>
        <dbReference type="Rhea" id="RHEA:26482"/>
        <dbReference type="Rhea" id="RHEA-COMP:10162"/>
        <dbReference type="Rhea" id="RHEA-COMP:10375"/>
        <dbReference type="ChEBI" id="CHEBI:33019"/>
        <dbReference type="ChEBI" id="CHEBI:57623"/>
        <dbReference type="ChEBI" id="CHEBI:74411"/>
        <dbReference type="ChEBI" id="CHEBI:74415"/>
        <dbReference type="EC" id="2.5.1.75"/>
    </reaction>
</comment>
<keyword evidence="6 10" id="KW-0547">Nucleotide-binding</keyword>
<evidence type="ECO:0000256" key="8">
    <source>
        <dbReference type="ARBA" id="ARBA00022842"/>
    </source>
</evidence>
<dbReference type="GO" id="GO:0052381">
    <property type="term" value="F:tRNA dimethylallyltransferase activity"/>
    <property type="evidence" value="ECO:0007669"/>
    <property type="project" value="UniProtKB-UniRule"/>
</dbReference>
<dbReference type="InterPro" id="IPR018022">
    <property type="entry name" value="IPT"/>
</dbReference>
<sequence length="308" mass="35387">MMESKDLIIVLGPTASGKTRLAVQLAKEINGEIISADSRQVYKDMNIGTGKDLEEYIVQGEAIPYHLINIREAGEEYNIFEFQKDFALAYDSIMAKDKMAILCGGTGLYIDAILKNYKYTAIPIDPELRSQLHDLSKEELLKLFQRLPSSFTELADISTNKRLIRAIEIGTYLQKNQLNADEKTPLKTKTIGIDISRESRRQRISDRLHSRLQNGMVEEVKALLNRNIPPEKIIYYGLEYKFITQYLIGELSYDDMVDRLEAAIHQFAKRQMTYFRKMEKDGAVINWINGELSVEEQLEEAKRLIVHS</sequence>
<comment type="similarity">
    <text evidence="3 10 13">Belongs to the IPP transferase family.</text>
</comment>
<feature type="site" description="Interaction with substrate tRNA" evidence="10">
    <location>
        <position position="106"/>
    </location>
</feature>
<protein>
    <recommendedName>
        <fullName evidence="10">tRNA dimethylallyltransferase</fullName>
        <ecNumber evidence="10">2.5.1.75</ecNumber>
    </recommendedName>
    <alternativeName>
        <fullName evidence="10">Dimethylallyl diphosphate:tRNA dimethylallyltransferase</fullName>
        <shortName evidence="10">DMAPP:tRNA dimethylallyltransferase</shortName>
        <shortName evidence="10">DMATase</shortName>
    </alternativeName>
    <alternativeName>
        <fullName evidence="10">Isopentenyl-diphosphate:tRNA isopentenyltransferase</fullName>
        <shortName evidence="10">IPP transferase</shortName>
        <shortName evidence="10">IPPT</shortName>
        <shortName evidence="10">IPTase</shortName>
    </alternativeName>
</protein>
<dbReference type="EMBL" id="CP003349">
    <property type="protein sequence ID" value="AFD06990.1"/>
    <property type="molecule type" value="Genomic_DNA"/>
</dbReference>
<comment type="cofactor">
    <cofactor evidence="1 10">
        <name>Mg(2+)</name>
        <dbReference type="ChEBI" id="CHEBI:18420"/>
    </cofactor>
</comment>
<dbReference type="RefSeq" id="WP_014680217.1">
    <property type="nucleotide sequence ID" value="NC_017770.1"/>
</dbReference>
<accession>H8KU10</accession>
<dbReference type="PANTHER" id="PTHR11088:SF60">
    <property type="entry name" value="TRNA DIMETHYLALLYLTRANSFERASE"/>
    <property type="match status" value="1"/>
</dbReference>
<comment type="caution">
    <text evidence="10">Lacks conserved residue(s) required for the propagation of feature annotation.</text>
</comment>
<evidence type="ECO:0000313" key="15">
    <source>
        <dbReference type="Proteomes" id="UP000007590"/>
    </source>
</evidence>
<dbReference type="EC" id="2.5.1.75" evidence="10"/>
<dbReference type="Proteomes" id="UP000007590">
    <property type="component" value="Chromosome"/>
</dbReference>
<keyword evidence="7 10" id="KW-0067">ATP-binding</keyword>
<gene>
    <name evidence="10" type="primary">miaA</name>
    <name evidence="14" type="ordered locus">Solca_1930</name>
</gene>
<dbReference type="HOGENOM" id="CLU_032616_0_1_10"/>
<comment type="subunit">
    <text evidence="10">Monomer.</text>
</comment>
<dbReference type="KEGG" id="scn:Solca_1930"/>
<dbReference type="SUPFAM" id="SSF52540">
    <property type="entry name" value="P-loop containing nucleoside triphosphate hydrolases"/>
    <property type="match status" value="2"/>
</dbReference>
<evidence type="ECO:0000313" key="14">
    <source>
        <dbReference type="EMBL" id="AFD06990.1"/>
    </source>
</evidence>
<feature type="region of interest" description="Interaction with substrate tRNA" evidence="10">
    <location>
        <begin position="37"/>
        <end position="40"/>
    </location>
</feature>
<keyword evidence="4 10" id="KW-0808">Transferase</keyword>
<evidence type="ECO:0000256" key="4">
    <source>
        <dbReference type="ARBA" id="ARBA00022679"/>
    </source>
</evidence>
<dbReference type="InterPro" id="IPR039657">
    <property type="entry name" value="Dimethylallyltransferase"/>
</dbReference>